<dbReference type="Proteomes" id="UP001175226">
    <property type="component" value="Unassembled WGS sequence"/>
</dbReference>
<dbReference type="AlphaFoldDB" id="A0AA39J4Y6"/>
<reference evidence="1" key="1">
    <citation type="submission" date="2023-06" db="EMBL/GenBank/DDBJ databases">
        <authorList>
            <consortium name="Lawrence Berkeley National Laboratory"/>
            <person name="Ahrendt S."/>
            <person name="Sahu N."/>
            <person name="Indic B."/>
            <person name="Wong-Bajracharya J."/>
            <person name="Merenyi Z."/>
            <person name="Ke H.-M."/>
            <person name="Monk M."/>
            <person name="Kocsube S."/>
            <person name="Drula E."/>
            <person name="Lipzen A."/>
            <person name="Balint B."/>
            <person name="Henrissat B."/>
            <person name="Andreopoulos B."/>
            <person name="Martin F.M."/>
            <person name="Harder C.B."/>
            <person name="Rigling D."/>
            <person name="Ford K.L."/>
            <person name="Foster G.D."/>
            <person name="Pangilinan J."/>
            <person name="Papanicolaou A."/>
            <person name="Barry K."/>
            <person name="LaButti K."/>
            <person name="Viragh M."/>
            <person name="Koriabine M."/>
            <person name="Yan M."/>
            <person name="Riley R."/>
            <person name="Champramary S."/>
            <person name="Plett K.L."/>
            <person name="Tsai I.J."/>
            <person name="Slot J."/>
            <person name="Sipos G."/>
            <person name="Plett J."/>
            <person name="Nagy L.G."/>
            <person name="Grigoriev I.V."/>
        </authorList>
    </citation>
    <scope>NUCLEOTIDE SEQUENCE</scope>
    <source>
        <strain evidence="1">FPL87.14</strain>
    </source>
</reference>
<protein>
    <recommendedName>
        <fullName evidence="3">F-box domain-containing protein</fullName>
    </recommendedName>
</protein>
<dbReference type="Gene3D" id="1.20.1280.50">
    <property type="match status" value="1"/>
</dbReference>
<gene>
    <name evidence="1" type="ORF">EV421DRAFT_1981285</name>
</gene>
<dbReference type="EMBL" id="JAUEPT010000056">
    <property type="protein sequence ID" value="KAK0436237.1"/>
    <property type="molecule type" value="Genomic_DNA"/>
</dbReference>
<keyword evidence="2" id="KW-1185">Reference proteome</keyword>
<evidence type="ECO:0000313" key="2">
    <source>
        <dbReference type="Proteomes" id="UP001175226"/>
    </source>
</evidence>
<accession>A0AA39J4Y6</accession>
<sequence length="526" mass="59307">MPGSNTCPQCGYNSQGSHGRPIKFYPIELPSSRMSQLLESNNPPLHTERLQLEGFIGDNLEFVTSLQERVSKARAVLNDLLKEQRGVKDMIESCKTIIRPIRKVPEDIVREIFLALWDTEEEGKDSLNKRFTPLVVSQVCRDWRTIALSMSQLWSTITLDFDRHLNELPCQYLLQTYLVRSANRDIILSIRSSRDISKSPVIPALILSAPRWTNISMSIPHNSRHAFSAARGFLHRLNRLSVELTQEDYYMHSTKTLFDAFEYAPLLRSLSLKGIGRSIEQMSLPWSQLTDYTGDDRTSCMDILKRAPEIERASLQCFEDGTHQTLSRQRLRILHVHEVGPTPYVRDSAGGILQLLSCVEFPALESLHMAYAHTHNVLIPKSLMGLTAGSLKSLSIDARSVLSSTAQADFLSLLKTTESLSSLSLSCRFEPNQNKELLTGLNANMNPTVVPRLTSLTIRITNEKPFLQPSFIEMVQSRRYPALACVALESLRLSVPFIVMPANKDALPRWKDICDGDLVTKKESGV</sequence>
<evidence type="ECO:0008006" key="3">
    <source>
        <dbReference type="Google" id="ProtNLM"/>
    </source>
</evidence>
<feature type="non-terminal residue" evidence="1">
    <location>
        <position position="1"/>
    </location>
</feature>
<name>A0AA39J4Y6_9AGAR</name>
<proteinExistence type="predicted"/>
<organism evidence="1 2">
    <name type="scientific">Armillaria borealis</name>
    <dbReference type="NCBI Taxonomy" id="47425"/>
    <lineage>
        <taxon>Eukaryota</taxon>
        <taxon>Fungi</taxon>
        <taxon>Dikarya</taxon>
        <taxon>Basidiomycota</taxon>
        <taxon>Agaricomycotina</taxon>
        <taxon>Agaricomycetes</taxon>
        <taxon>Agaricomycetidae</taxon>
        <taxon>Agaricales</taxon>
        <taxon>Marasmiineae</taxon>
        <taxon>Physalacriaceae</taxon>
        <taxon>Armillaria</taxon>
    </lineage>
</organism>
<evidence type="ECO:0000313" key="1">
    <source>
        <dbReference type="EMBL" id="KAK0436237.1"/>
    </source>
</evidence>
<comment type="caution">
    <text evidence="1">The sequence shown here is derived from an EMBL/GenBank/DDBJ whole genome shotgun (WGS) entry which is preliminary data.</text>
</comment>